<evidence type="ECO:0000256" key="2">
    <source>
        <dbReference type="ARBA" id="ARBA00022857"/>
    </source>
</evidence>
<proteinExistence type="inferred from homology"/>
<dbReference type="PRINTS" id="PR00080">
    <property type="entry name" value="SDRFAMILY"/>
</dbReference>
<accession>A0A7X6LYP6</accession>
<comment type="caution">
    <text evidence="6">The sequence shown here is derived from an EMBL/GenBank/DDBJ whole genome shotgun (WGS) entry which is preliminary data.</text>
</comment>
<dbReference type="Proteomes" id="UP000523447">
    <property type="component" value="Unassembled WGS sequence"/>
</dbReference>
<dbReference type="PROSITE" id="PS00061">
    <property type="entry name" value="ADH_SHORT"/>
    <property type="match status" value="1"/>
</dbReference>
<dbReference type="PANTHER" id="PTHR43391:SF14">
    <property type="entry name" value="DEHYDROGENASE_REDUCTASE SDR FAMILY PROTEIN 7-LIKE"/>
    <property type="match status" value="1"/>
</dbReference>
<reference evidence="6 7" key="1">
    <citation type="submission" date="2020-04" db="EMBL/GenBank/DDBJ databases">
        <title>MicrobeNet Type strains.</title>
        <authorList>
            <person name="Nicholson A.C."/>
        </authorList>
    </citation>
    <scope>NUCLEOTIDE SEQUENCE [LARGE SCALE GENOMIC DNA]</scope>
    <source>
        <strain evidence="6 7">DSM 44445</strain>
    </source>
</reference>
<name>A0A7X6LYP6_9NOCA</name>
<evidence type="ECO:0000256" key="5">
    <source>
        <dbReference type="SAM" id="MobiDB-lite"/>
    </source>
</evidence>
<dbReference type="SUPFAM" id="SSF51735">
    <property type="entry name" value="NAD(P)-binding Rossmann-fold domains"/>
    <property type="match status" value="1"/>
</dbReference>
<dbReference type="RefSeq" id="WP_040722709.1">
    <property type="nucleotide sequence ID" value="NZ_CAWPHS010000006.1"/>
</dbReference>
<dbReference type="Pfam" id="PF00106">
    <property type="entry name" value="adh_short"/>
    <property type="match status" value="1"/>
</dbReference>
<keyword evidence="2" id="KW-0521">NADP</keyword>
<evidence type="ECO:0000256" key="3">
    <source>
        <dbReference type="ARBA" id="ARBA00023002"/>
    </source>
</evidence>
<dbReference type="GO" id="GO:0016491">
    <property type="term" value="F:oxidoreductase activity"/>
    <property type="evidence" value="ECO:0007669"/>
    <property type="project" value="UniProtKB-KW"/>
</dbReference>
<dbReference type="InterPro" id="IPR020904">
    <property type="entry name" value="Sc_DH/Rdtase_CS"/>
</dbReference>
<protein>
    <submittedName>
        <fullName evidence="6">SDR family oxidoreductase</fullName>
    </submittedName>
</protein>
<dbReference type="EMBL" id="JAAXPE010000014">
    <property type="protein sequence ID" value="NKY87002.1"/>
    <property type="molecule type" value="Genomic_DNA"/>
</dbReference>
<feature type="region of interest" description="Disordered" evidence="5">
    <location>
        <begin position="1"/>
        <end position="28"/>
    </location>
</feature>
<gene>
    <name evidence="6" type="ORF">HGA07_15320</name>
</gene>
<evidence type="ECO:0000313" key="7">
    <source>
        <dbReference type="Proteomes" id="UP000523447"/>
    </source>
</evidence>
<dbReference type="PRINTS" id="PR00081">
    <property type="entry name" value="GDHRDH"/>
</dbReference>
<feature type="compositionally biased region" description="Low complexity" evidence="5">
    <location>
        <begin position="1"/>
        <end position="11"/>
    </location>
</feature>
<dbReference type="PANTHER" id="PTHR43391">
    <property type="entry name" value="RETINOL DEHYDROGENASE-RELATED"/>
    <property type="match status" value="1"/>
</dbReference>
<dbReference type="AlphaFoldDB" id="A0A7X6LYP6"/>
<dbReference type="CDD" id="cd05233">
    <property type="entry name" value="SDR_c"/>
    <property type="match status" value="1"/>
</dbReference>
<evidence type="ECO:0000256" key="4">
    <source>
        <dbReference type="RuleBase" id="RU000363"/>
    </source>
</evidence>
<comment type="similarity">
    <text evidence="1 4">Belongs to the short-chain dehydrogenases/reductases (SDR) family.</text>
</comment>
<keyword evidence="3" id="KW-0560">Oxidoreductase</keyword>
<sequence length="277" mass="29253">MTDSSTPASDDSATRRLPGSTRPVALVTGPTSGIGQGYATRLASLGYDLVLVARNEQRLTELAAELQRRFGTRSEVLPADLARAQDRDKVAERLSAGVDFLVNNAGFGISGEFWTVEPQQLQAQLDVNVTAVLQLTRAALPPMIAAAKGSVVNVASVAGLVPGRGSTYSASKAYVISLTEGLAGGLAGTGVRVQALCPGFVHTEFHERAGIEMSSLPKPLWLDVDQVVSGSLQDLEKDRVISVPGVQYKALTTAAGLIPRNLVTRLNRGMFNARGRT</sequence>
<dbReference type="InterPro" id="IPR036291">
    <property type="entry name" value="NAD(P)-bd_dom_sf"/>
</dbReference>
<evidence type="ECO:0000256" key="1">
    <source>
        <dbReference type="ARBA" id="ARBA00006484"/>
    </source>
</evidence>
<organism evidence="6 7">
    <name type="scientific">Nocardia veterana</name>
    <dbReference type="NCBI Taxonomy" id="132249"/>
    <lineage>
        <taxon>Bacteria</taxon>
        <taxon>Bacillati</taxon>
        <taxon>Actinomycetota</taxon>
        <taxon>Actinomycetes</taxon>
        <taxon>Mycobacteriales</taxon>
        <taxon>Nocardiaceae</taxon>
        <taxon>Nocardia</taxon>
    </lineage>
</organism>
<dbReference type="InterPro" id="IPR002347">
    <property type="entry name" value="SDR_fam"/>
</dbReference>
<dbReference type="Gene3D" id="3.40.50.720">
    <property type="entry name" value="NAD(P)-binding Rossmann-like Domain"/>
    <property type="match status" value="1"/>
</dbReference>
<keyword evidence="7" id="KW-1185">Reference proteome</keyword>
<evidence type="ECO:0000313" key="6">
    <source>
        <dbReference type="EMBL" id="NKY87002.1"/>
    </source>
</evidence>
<dbReference type="PIRSF" id="PIRSF000126">
    <property type="entry name" value="11-beta-HSD1"/>
    <property type="match status" value="1"/>
</dbReference>